<dbReference type="InterPro" id="IPR007278">
    <property type="entry name" value="DUF397"/>
</dbReference>
<dbReference type="RefSeq" id="WP_089301284.1">
    <property type="nucleotide sequence ID" value="NZ_FZNW01000009.1"/>
</dbReference>
<feature type="domain" description="DUF397" evidence="1">
    <location>
        <begin position="5"/>
        <end position="55"/>
    </location>
</feature>
<evidence type="ECO:0000259" key="1">
    <source>
        <dbReference type="Pfam" id="PF04149"/>
    </source>
</evidence>
<dbReference type="Pfam" id="PF04149">
    <property type="entry name" value="DUF397"/>
    <property type="match status" value="1"/>
</dbReference>
<keyword evidence="3" id="KW-1185">Reference proteome</keyword>
<gene>
    <name evidence="2" type="ORF">SAMN06265360_10918</name>
</gene>
<dbReference type="OrthoDB" id="3694945at2"/>
<evidence type="ECO:0000313" key="2">
    <source>
        <dbReference type="EMBL" id="SNR53309.1"/>
    </source>
</evidence>
<organism evidence="2 3">
    <name type="scientific">Haloechinothrix alba</name>
    <dbReference type="NCBI Taxonomy" id="664784"/>
    <lineage>
        <taxon>Bacteria</taxon>
        <taxon>Bacillati</taxon>
        <taxon>Actinomycetota</taxon>
        <taxon>Actinomycetes</taxon>
        <taxon>Pseudonocardiales</taxon>
        <taxon>Pseudonocardiaceae</taxon>
        <taxon>Haloechinothrix</taxon>
    </lineage>
</organism>
<dbReference type="AlphaFoldDB" id="A0A238X629"/>
<sequence length="58" mass="6559">MEHVEWRKSSRSGTHGDCVELAVEPTRARIRDTKDREGGTLTVSFDAWRAFVASVPEQ</sequence>
<accession>A0A238X629</accession>
<evidence type="ECO:0000313" key="3">
    <source>
        <dbReference type="Proteomes" id="UP000198348"/>
    </source>
</evidence>
<name>A0A238X629_9PSEU</name>
<dbReference type="EMBL" id="FZNW01000009">
    <property type="protein sequence ID" value="SNR53309.1"/>
    <property type="molecule type" value="Genomic_DNA"/>
</dbReference>
<dbReference type="Proteomes" id="UP000198348">
    <property type="component" value="Unassembled WGS sequence"/>
</dbReference>
<protein>
    <recommendedName>
        <fullName evidence="1">DUF397 domain-containing protein</fullName>
    </recommendedName>
</protein>
<proteinExistence type="predicted"/>
<reference evidence="2 3" key="1">
    <citation type="submission" date="2017-06" db="EMBL/GenBank/DDBJ databases">
        <authorList>
            <person name="Kim H.J."/>
            <person name="Triplett B.A."/>
        </authorList>
    </citation>
    <scope>NUCLEOTIDE SEQUENCE [LARGE SCALE GENOMIC DNA]</scope>
    <source>
        <strain evidence="2 3">DSM 45207</strain>
    </source>
</reference>